<protein>
    <submittedName>
        <fullName evidence="1">Uncharacterized protein</fullName>
    </submittedName>
</protein>
<organism evidence="1 2">
    <name type="scientific">Arachis hypogaea</name>
    <name type="common">Peanut</name>
    <dbReference type="NCBI Taxonomy" id="3818"/>
    <lineage>
        <taxon>Eukaryota</taxon>
        <taxon>Viridiplantae</taxon>
        <taxon>Streptophyta</taxon>
        <taxon>Embryophyta</taxon>
        <taxon>Tracheophyta</taxon>
        <taxon>Spermatophyta</taxon>
        <taxon>Magnoliopsida</taxon>
        <taxon>eudicotyledons</taxon>
        <taxon>Gunneridae</taxon>
        <taxon>Pentapetalae</taxon>
        <taxon>rosids</taxon>
        <taxon>fabids</taxon>
        <taxon>Fabales</taxon>
        <taxon>Fabaceae</taxon>
        <taxon>Papilionoideae</taxon>
        <taxon>50 kb inversion clade</taxon>
        <taxon>dalbergioids sensu lato</taxon>
        <taxon>Dalbergieae</taxon>
        <taxon>Pterocarpus clade</taxon>
        <taxon>Arachis</taxon>
    </lineage>
</organism>
<name>A0A445EI95_ARAHY</name>
<dbReference type="EMBL" id="SDMP01000002">
    <property type="protein sequence ID" value="RYR75148.1"/>
    <property type="molecule type" value="Genomic_DNA"/>
</dbReference>
<reference evidence="1 2" key="1">
    <citation type="submission" date="2019-01" db="EMBL/GenBank/DDBJ databases">
        <title>Sequencing of cultivated peanut Arachis hypogaea provides insights into genome evolution and oil improvement.</title>
        <authorList>
            <person name="Chen X."/>
        </authorList>
    </citation>
    <scope>NUCLEOTIDE SEQUENCE [LARGE SCALE GENOMIC DNA]</scope>
    <source>
        <strain evidence="2">cv. Fuhuasheng</strain>
        <tissue evidence="1">Leaves</tissue>
    </source>
</reference>
<keyword evidence="2" id="KW-1185">Reference proteome</keyword>
<accession>A0A445EI95</accession>
<evidence type="ECO:0000313" key="2">
    <source>
        <dbReference type="Proteomes" id="UP000289738"/>
    </source>
</evidence>
<proteinExistence type="predicted"/>
<dbReference type="AlphaFoldDB" id="A0A445EI95"/>
<evidence type="ECO:0000313" key="1">
    <source>
        <dbReference type="EMBL" id="RYR75148.1"/>
    </source>
</evidence>
<sequence>MMEKVGVALIIVVESAVVLQDSYGTVKGIGRIKLLIQDSKIMLSTFEDDNHKIHWEREVHLRFSNQPYLNYLRSIQSSTEDVLCFSFRLV</sequence>
<dbReference type="Proteomes" id="UP000289738">
    <property type="component" value="Chromosome A02"/>
</dbReference>
<comment type="caution">
    <text evidence="1">The sequence shown here is derived from an EMBL/GenBank/DDBJ whole genome shotgun (WGS) entry which is preliminary data.</text>
</comment>
<gene>
    <name evidence="1" type="ORF">Ahy_A02g009823</name>
</gene>